<sequence length="425" mass="49139">MLLCEEGGIEPLNPLSFFKLIPVLVVNPIVKMHDVGNASVNYPQLLHQTYNEALLRNELAQKHWQKLKEEYMTLESFLNDLPKELSKDVMVPVAPRALMRGKIAHSNEILVCLGQGYFVKRSAIQAVEICKRREKICSDMLESLEKERNLFIGRQELPLQQDAFGGVREIIEEYNEEEETHWKAEHKKKEREYRQKLAELRTKEKTAVVDEESLWQRLDELELQEELEEELDRLHAEESDMEEEEDEEGEEEDDEEEEKGNERDTKKEGMQSEKDLPKEEMHAKCPSLGRRVSFAALAGDENEDEELRIEFHHSNVSPPDPTRSEIIQSPAELYLHFKNVFLTEPKSILKKTSSYENSFDNTFGEDSHGEVTEYESAVDLSSPTPPPPPPIREEVVERVTNVSSSTPAADRPVSRFKALRQQKKR</sequence>
<evidence type="ECO:0000256" key="1">
    <source>
        <dbReference type="ARBA" id="ARBA00004123"/>
    </source>
</evidence>
<dbReference type="PANTHER" id="PTHR15111">
    <property type="entry name" value="RNA POLYMERASE II SUBUNIT 5-MEDIATING PROTEIN NNX3"/>
    <property type="match status" value="1"/>
</dbReference>
<evidence type="ECO:0000256" key="3">
    <source>
        <dbReference type="ARBA" id="ARBA00038295"/>
    </source>
</evidence>
<dbReference type="Proteomes" id="UP001378592">
    <property type="component" value="Unassembled WGS sequence"/>
</dbReference>
<dbReference type="EMBL" id="JAZDUA010000207">
    <property type="protein sequence ID" value="KAK7864291.1"/>
    <property type="molecule type" value="Genomic_DNA"/>
</dbReference>
<comment type="similarity">
    <text evidence="3">Belongs to the RNA polymerase II subunit 5-mediating protein family.</text>
</comment>
<feature type="region of interest" description="Disordered" evidence="4">
    <location>
        <begin position="235"/>
        <end position="287"/>
    </location>
</feature>
<dbReference type="InterPro" id="IPR004127">
    <property type="entry name" value="Prefoldin_subunit_alpha"/>
</dbReference>
<dbReference type="InterPro" id="IPR052255">
    <property type="entry name" value="RNA_pol_II_subunit5-mediator"/>
</dbReference>
<dbReference type="Gene3D" id="1.10.287.370">
    <property type="match status" value="1"/>
</dbReference>
<evidence type="ECO:0000313" key="5">
    <source>
        <dbReference type="EMBL" id="KAK7864291.1"/>
    </source>
</evidence>
<name>A0AAN9VJG5_9ORTH</name>
<feature type="compositionally biased region" description="Acidic residues" evidence="4">
    <location>
        <begin position="239"/>
        <end position="259"/>
    </location>
</feature>
<comment type="caution">
    <text evidence="5">The sequence shown here is derived from an EMBL/GenBank/DDBJ whole genome shotgun (WGS) entry which is preliminary data.</text>
</comment>
<dbReference type="SUPFAM" id="SSF46579">
    <property type="entry name" value="Prefoldin"/>
    <property type="match status" value="1"/>
</dbReference>
<dbReference type="AlphaFoldDB" id="A0AAN9VJG5"/>
<feature type="compositionally biased region" description="Basic and acidic residues" evidence="4">
    <location>
        <begin position="260"/>
        <end position="283"/>
    </location>
</feature>
<reference evidence="5 6" key="1">
    <citation type="submission" date="2024-03" db="EMBL/GenBank/DDBJ databases">
        <title>The genome assembly and annotation of the cricket Gryllus longicercus Weissman &amp; Gray.</title>
        <authorList>
            <person name="Szrajer S."/>
            <person name="Gray D."/>
            <person name="Ylla G."/>
        </authorList>
    </citation>
    <scope>NUCLEOTIDE SEQUENCE [LARGE SCALE GENOMIC DNA]</scope>
    <source>
        <strain evidence="5">DAG 2021-001</strain>
        <tissue evidence="5">Whole body minus gut</tissue>
    </source>
</reference>
<evidence type="ECO:0000256" key="2">
    <source>
        <dbReference type="ARBA" id="ARBA00023242"/>
    </source>
</evidence>
<accession>A0AAN9VJG5</accession>
<evidence type="ECO:0000256" key="4">
    <source>
        <dbReference type="SAM" id="MobiDB-lite"/>
    </source>
</evidence>
<proteinExistence type="inferred from homology"/>
<dbReference type="PANTHER" id="PTHR15111:SF0">
    <property type="entry name" value="UNCONVENTIONAL PREFOLDIN RPB5 INTERACTOR 1"/>
    <property type="match status" value="1"/>
</dbReference>
<dbReference type="GO" id="GO:0000122">
    <property type="term" value="P:negative regulation of transcription by RNA polymerase II"/>
    <property type="evidence" value="ECO:0007669"/>
    <property type="project" value="TreeGrafter"/>
</dbReference>
<dbReference type="CDD" id="cd23159">
    <property type="entry name" value="Prefoldin_URI1"/>
    <property type="match status" value="1"/>
</dbReference>
<dbReference type="GO" id="GO:0003714">
    <property type="term" value="F:transcription corepressor activity"/>
    <property type="evidence" value="ECO:0007669"/>
    <property type="project" value="TreeGrafter"/>
</dbReference>
<dbReference type="GO" id="GO:0019212">
    <property type="term" value="F:phosphatase inhibitor activity"/>
    <property type="evidence" value="ECO:0007669"/>
    <property type="project" value="TreeGrafter"/>
</dbReference>
<dbReference type="Pfam" id="PF02996">
    <property type="entry name" value="Prefoldin"/>
    <property type="match status" value="1"/>
</dbReference>
<feature type="region of interest" description="Disordered" evidence="4">
    <location>
        <begin position="359"/>
        <end position="425"/>
    </location>
</feature>
<dbReference type="GO" id="GO:0005634">
    <property type="term" value="C:nucleus"/>
    <property type="evidence" value="ECO:0007669"/>
    <property type="project" value="UniProtKB-SubCell"/>
</dbReference>
<dbReference type="InterPro" id="IPR009053">
    <property type="entry name" value="Prefoldin"/>
</dbReference>
<evidence type="ECO:0000313" key="6">
    <source>
        <dbReference type="Proteomes" id="UP001378592"/>
    </source>
</evidence>
<protein>
    <recommendedName>
        <fullName evidence="7">Unconventional prefoldin RPB5 interactor</fullName>
    </recommendedName>
</protein>
<comment type="subcellular location">
    <subcellularLocation>
        <location evidence="1">Nucleus</location>
    </subcellularLocation>
</comment>
<organism evidence="5 6">
    <name type="scientific">Gryllus longicercus</name>
    <dbReference type="NCBI Taxonomy" id="2509291"/>
    <lineage>
        <taxon>Eukaryota</taxon>
        <taxon>Metazoa</taxon>
        <taxon>Ecdysozoa</taxon>
        <taxon>Arthropoda</taxon>
        <taxon>Hexapoda</taxon>
        <taxon>Insecta</taxon>
        <taxon>Pterygota</taxon>
        <taxon>Neoptera</taxon>
        <taxon>Polyneoptera</taxon>
        <taxon>Orthoptera</taxon>
        <taxon>Ensifera</taxon>
        <taxon>Gryllidea</taxon>
        <taxon>Grylloidea</taxon>
        <taxon>Gryllidae</taxon>
        <taxon>Gryllinae</taxon>
        <taxon>Gryllus</taxon>
    </lineage>
</organism>
<gene>
    <name evidence="5" type="ORF">R5R35_009547</name>
</gene>
<keyword evidence="2" id="KW-0539">Nucleus</keyword>
<dbReference type="GO" id="GO:0003682">
    <property type="term" value="F:chromatin binding"/>
    <property type="evidence" value="ECO:0007669"/>
    <property type="project" value="TreeGrafter"/>
</dbReference>
<keyword evidence="6" id="KW-1185">Reference proteome</keyword>
<evidence type="ECO:0008006" key="7">
    <source>
        <dbReference type="Google" id="ProtNLM"/>
    </source>
</evidence>